<evidence type="ECO:0000256" key="4">
    <source>
        <dbReference type="ARBA" id="ARBA00022574"/>
    </source>
</evidence>
<keyword evidence="11" id="KW-1185">Reference proteome</keyword>
<dbReference type="PANTHER" id="PTHR15598:SF5">
    <property type="entry name" value="ENHANCER OF MRNA-DECAPPING PROTEIN 4"/>
    <property type="match status" value="1"/>
</dbReference>
<organism evidence="10 11">
    <name type="scientific">Paraglomus occultum</name>
    <dbReference type="NCBI Taxonomy" id="144539"/>
    <lineage>
        <taxon>Eukaryota</taxon>
        <taxon>Fungi</taxon>
        <taxon>Fungi incertae sedis</taxon>
        <taxon>Mucoromycota</taxon>
        <taxon>Glomeromycotina</taxon>
        <taxon>Glomeromycetes</taxon>
        <taxon>Paraglomerales</taxon>
        <taxon>Paraglomeraceae</taxon>
        <taxon>Paraglomus</taxon>
    </lineage>
</organism>
<feature type="compositionally biased region" description="Basic and acidic residues" evidence="7">
    <location>
        <begin position="1063"/>
        <end position="1076"/>
    </location>
</feature>
<evidence type="ECO:0000256" key="3">
    <source>
        <dbReference type="ARBA" id="ARBA00022490"/>
    </source>
</evidence>
<comment type="caution">
    <text evidence="10">The sequence shown here is derived from an EMBL/GenBank/DDBJ whole genome shotgun (WGS) entry which is preliminary data.</text>
</comment>
<dbReference type="Gene3D" id="2.130.10.10">
    <property type="entry name" value="YVTN repeat-like/Quinoprotein amine dehydrogenase"/>
    <property type="match status" value="1"/>
</dbReference>
<feature type="compositionally biased region" description="Polar residues" evidence="7">
    <location>
        <begin position="1366"/>
        <end position="1379"/>
    </location>
</feature>
<dbReference type="Proteomes" id="UP000789572">
    <property type="component" value="Unassembled WGS sequence"/>
</dbReference>
<feature type="region of interest" description="Disordered" evidence="7">
    <location>
        <begin position="1301"/>
        <end position="1384"/>
    </location>
</feature>
<comment type="subcellular location">
    <subcellularLocation>
        <location evidence="1">Cytoplasm</location>
        <location evidence="1">P-body</location>
    </subcellularLocation>
</comment>
<evidence type="ECO:0000256" key="6">
    <source>
        <dbReference type="ARBA" id="ARBA00023054"/>
    </source>
</evidence>
<dbReference type="Gene3D" id="1.10.220.100">
    <property type="entry name" value="conserved c-terminal region of ge- 1"/>
    <property type="match status" value="1"/>
</dbReference>
<keyword evidence="4" id="KW-0853">WD repeat</keyword>
<feature type="region of interest" description="Disordered" evidence="7">
    <location>
        <begin position="122"/>
        <end position="168"/>
    </location>
</feature>
<feature type="compositionally biased region" description="Basic and acidic residues" evidence="7">
    <location>
        <begin position="1926"/>
        <end position="1945"/>
    </location>
</feature>
<dbReference type="GO" id="GO:0031087">
    <property type="term" value="P:deadenylation-independent decapping of nuclear-transcribed mRNA"/>
    <property type="evidence" value="ECO:0007669"/>
    <property type="project" value="InterPro"/>
</dbReference>
<evidence type="ECO:0000313" key="10">
    <source>
        <dbReference type="EMBL" id="CAG8457505.1"/>
    </source>
</evidence>
<dbReference type="Pfam" id="PF21289">
    <property type="entry name" value="EDC4_C"/>
    <property type="match status" value="1"/>
</dbReference>
<reference evidence="10" key="1">
    <citation type="submission" date="2021-06" db="EMBL/GenBank/DDBJ databases">
        <authorList>
            <person name="Kallberg Y."/>
            <person name="Tangrot J."/>
            <person name="Rosling A."/>
        </authorList>
    </citation>
    <scope>NUCLEOTIDE SEQUENCE</scope>
    <source>
        <strain evidence="10">IA702</strain>
    </source>
</reference>
<dbReference type="EMBL" id="CAJVPJ010000019">
    <property type="protein sequence ID" value="CAG8457505.1"/>
    <property type="molecule type" value="Genomic_DNA"/>
</dbReference>
<dbReference type="InterPro" id="IPR049404">
    <property type="entry name" value="EDC4_C"/>
</dbReference>
<keyword evidence="6" id="KW-0175">Coiled coil</keyword>
<evidence type="ECO:0000256" key="5">
    <source>
        <dbReference type="ARBA" id="ARBA00022737"/>
    </source>
</evidence>
<feature type="region of interest" description="Disordered" evidence="7">
    <location>
        <begin position="339"/>
        <end position="379"/>
    </location>
</feature>
<dbReference type="Pfam" id="PF16529">
    <property type="entry name" value="Ge1_WD40"/>
    <property type="match status" value="1"/>
</dbReference>
<evidence type="ECO:0000256" key="7">
    <source>
        <dbReference type="SAM" id="MobiDB-lite"/>
    </source>
</evidence>
<dbReference type="SUPFAM" id="SSF50978">
    <property type="entry name" value="WD40 repeat-like"/>
    <property type="match status" value="1"/>
</dbReference>
<feature type="domain" description="Enhancer of mRNA-decapping protein 4 WD40 repeat region" evidence="8">
    <location>
        <begin position="463"/>
        <end position="729"/>
    </location>
</feature>
<dbReference type="OrthoDB" id="21128at2759"/>
<dbReference type="InterPro" id="IPR036322">
    <property type="entry name" value="WD40_repeat_dom_sf"/>
</dbReference>
<evidence type="ECO:0000259" key="9">
    <source>
        <dbReference type="Pfam" id="PF21289"/>
    </source>
</evidence>
<feature type="region of interest" description="Disordered" evidence="7">
    <location>
        <begin position="1"/>
        <end position="47"/>
    </location>
</feature>
<feature type="region of interest" description="Disordered" evidence="7">
    <location>
        <begin position="1977"/>
        <end position="1997"/>
    </location>
</feature>
<feature type="compositionally biased region" description="Basic and acidic residues" evidence="7">
    <location>
        <begin position="1983"/>
        <end position="1997"/>
    </location>
</feature>
<feature type="compositionally biased region" description="Low complexity" evidence="7">
    <location>
        <begin position="933"/>
        <end position="954"/>
    </location>
</feature>
<keyword evidence="5" id="KW-0677">Repeat</keyword>
<feature type="region of interest" description="Disordered" evidence="7">
    <location>
        <begin position="184"/>
        <end position="219"/>
    </location>
</feature>
<feature type="compositionally biased region" description="Basic and acidic residues" evidence="7">
    <location>
        <begin position="867"/>
        <end position="879"/>
    </location>
</feature>
<feature type="compositionally biased region" description="Low complexity" evidence="7">
    <location>
        <begin position="184"/>
        <end position="206"/>
    </location>
</feature>
<dbReference type="InterPro" id="IPR015943">
    <property type="entry name" value="WD40/YVTN_repeat-like_dom_sf"/>
</dbReference>
<keyword evidence="3" id="KW-0963">Cytoplasm</keyword>
<feature type="compositionally biased region" description="Low complexity" evidence="7">
    <location>
        <begin position="122"/>
        <end position="140"/>
    </location>
</feature>
<feature type="domain" description="Enhancer of mRNA-decapping protein 4 C-terminal" evidence="9">
    <location>
        <begin position="1530"/>
        <end position="1634"/>
    </location>
</feature>
<gene>
    <name evidence="10" type="ORF">POCULU_LOCUS380</name>
</gene>
<feature type="region of interest" description="Disordered" evidence="7">
    <location>
        <begin position="867"/>
        <end position="986"/>
    </location>
</feature>
<feature type="compositionally biased region" description="Low complexity" evidence="7">
    <location>
        <begin position="1301"/>
        <end position="1313"/>
    </location>
</feature>
<dbReference type="PANTHER" id="PTHR15598">
    <property type="entry name" value="ENHANCER OF MRNA-DECAPPING PROTEIN 4"/>
    <property type="match status" value="1"/>
</dbReference>
<sequence length="2048" mass="225957">MYRLIRDFLGRDEQSTEPDVQDNLETSTTSIDQMQEDGQQMSDNFQEGLDNEDSIETITNETVQVTVSNVTESESITGADSSSPPSSSPRFSAAPVFTVQNPEIPPASIISPTITPIISPSITSTQLVSPPAKSPTTSTPPRMPNPSDLPIPFFRPDSSDSLNAPNQSNLLNIINPSAYLQPSYSTNSMSSTTSVTMTSSSGTPQEPGSPPYPPPLALRADPTLNIDRASTESLKLALFGPQRMEMENEKKDEGTGSETTQTRVQDVHIAVAEEPTPDAVLSDDSVEVVDYNKLTTLESIPPTSTLLSTTKASSSSGNSLFTYQNPFNVFKKAAATTTARSKGGGSAPGQSQKADGSMDKNVSVKTEGQSVGQKAKMSSEGAAMFGEKPIADYSHMEPSLPDTTAWNIRASMTRKNLSGDIPDGMRLPSNDIVIDMLQQNESMISTRDLELTTITRVIRSDTDYRTSKLIAANDHFICYAVKGGKVRIISIQYGSKALVRLQGTQIIDVCLQYSSHNNCHFLLAIDDVSTVTIWEISEPPQTVDEEIPCKVVFELDAKTMASEPRPPRYTRAVWHPNRTVFAVATDTNEVGIIDVAKVSEGKNGVTHKEEEIWSNVAKTEKYDEPVEDLAFSSDGTILATASGHYVKFFDVQQLTSNPHEAVVVHSINLHGERPSSILFVDLQEGLSLFNKSSVFDYIIIGANRNSVLRLYDATMESAIQEIKYIPPKEETRDGRSGKALTNERKMFNCVAFEQKSRCLIVGNSVRMSIFAVHLDTSKKKFDYIIEFPVDQFIISFVNVPESDGFSVYCIQTDAVQQYRLYPEMLYPNSLERCPEFKCEPIIFMQKKTDDKTDKGAVEVISSEGAEPKVKAAEIDKEQSVTESVRALTAGSQTKDTNTIPENTLPQPIKQPLSASPATVTHDQSSLHPPHPPASTSATTSATASTSTYTESHSSIVRAVSESQPADEEDKKDNQKAVSTGNIKLSGPVVNGTIARLKEKKKAEKERALAAAGTGEIVSDSERPTRQPSQKNKKPADVQKLNGKSSNANEKSRKTEAQAQQESSNHKADGNTSKEFRKLEENIVNKVQKVFIKEMDKQSQELKSDRIQHQAHETARQQSILKVVSETLNNNTSQLMTQTIRHEVETMLVPALTRTLTSTVDNKVKQALPEAISKSIPVAIERAVSENVSKVLSKPAVIESIAKGVSKAMRPTVDEIFKQSFTGILVPQLQEATAVMFSQINQTVEEGLQHVAERSEKSLTSIGAGEKGIKDVHGRLEQLERCIRDLQQTQVELLNTIKGMQQQRQQELPQQQLPSSIHPQPLTTATTATTTHLPSHMPETHSSHATAEVQHKLARSLSGELKRMLIPQTTPRLGRMSTQDGYEMGNKGVGNGALQPTGIITSIGAGTPVNNVPISLPTAAAPMATATMASIPTTATIPLSTATTIPQPTTSIIPQPTASIIPQPTASIIPQSTNTFNTSNTSLITRQALPSQAEHTIVHHRQQTHQRHPSVQRPYTSPMEAPGVVELRNMIDRYLDMGNFEEAFVKALSSNDATTILRLISKLDPKTIFHEDGRTSVSQLVVLSLIHHLSNELDKLFELKLLWLEEAVAHLDVKDTSIREHLPQIIPPVRQRLEDTYYRQLAEDTAHPSLKRFAMLIYRMTSGTGLYVLLSEVLVHIGVNTNLKDASQSILQPLRNRLEKELAQPPPVKFPEICTRLKIRIQWLRDTVSKFRKDNPRLYLAVVLNTCFLLALLGKLMSPMRQAVLIVNSLLLIPPFMHYEATTKFQALCENQLWVDVWKWLNDTVLKLPNQSSQNADSFFQTSADSTRPYSPPSNYREEVVTATGRLVPGNRTIAEEHDKIVPLTEEEKVSNIESRRSKDQNDRSEDMELGERKVVKELEEDTVKEQENVTKGVVKEETGTNNMDVDEAKGQLEQTRKTEEKKEGNDNSVMSSTLLASNKPEDKPSDVLQQDSTVIQNLPPPIHTEEEHGSETPKFEAKDHMTMSAVGERIKEALAESTAALTADDNNEMNDSVLDGEWEKDFEIIKED</sequence>
<feature type="region of interest" description="Disordered" evidence="7">
    <location>
        <begin position="72"/>
        <end position="93"/>
    </location>
</feature>
<dbReference type="InterPro" id="IPR045152">
    <property type="entry name" value="EDC4-like"/>
</dbReference>
<feature type="compositionally biased region" description="Basic and acidic residues" evidence="7">
    <location>
        <begin position="1"/>
        <end position="14"/>
    </location>
</feature>
<feature type="compositionally biased region" description="Polar residues" evidence="7">
    <location>
        <begin position="889"/>
        <end position="905"/>
    </location>
</feature>
<name>A0A9N8VJ92_9GLOM</name>
<evidence type="ECO:0000313" key="11">
    <source>
        <dbReference type="Proteomes" id="UP000789572"/>
    </source>
</evidence>
<feature type="compositionally biased region" description="Basic and acidic residues" evidence="7">
    <location>
        <begin position="1854"/>
        <end position="1918"/>
    </location>
</feature>
<dbReference type="InterPro" id="IPR032401">
    <property type="entry name" value="EDC4_WD40"/>
</dbReference>
<feature type="region of interest" description="Disordered" evidence="7">
    <location>
        <begin position="1000"/>
        <end position="1076"/>
    </location>
</feature>
<feature type="compositionally biased region" description="Polar residues" evidence="7">
    <location>
        <begin position="912"/>
        <end position="923"/>
    </location>
</feature>
<accession>A0A9N8VJ92</accession>
<feature type="compositionally biased region" description="Pro residues" evidence="7">
    <location>
        <begin position="207"/>
        <end position="216"/>
    </location>
</feature>
<feature type="compositionally biased region" description="Polar residues" evidence="7">
    <location>
        <begin position="159"/>
        <end position="168"/>
    </location>
</feature>
<feature type="compositionally biased region" description="Polar residues" evidence="7">
    <location>
        <begin position="23"/>
        <end position="45"/>
    </location>
</feature>
<evidence type="ECO:0000259" key="8">
    <source>
        <dbReference type="Pfam" id="PF16529"/>
    </source>
</evidence>
<feature type="region of interest" description="Disordered" evidence="7">
    <location>
        <begin position="1854"/>
        <end position="1950"/>
    </location>
</feature>
<protein>
    <submittedName>
        <fullName evidence="10">10316_t:CDS:1</fullName>
    </submittedName>
</protein>
<feature type="compositionally biased region" description="Polar residues" evidence="7">
    <location>
        <begin position="363"/>
        <end position="372"/>
    </location>
</feature>
<dbReference type="InterPro" id="IPR044938">
    <property type="entry name" value="EDC4_C_sf"/>
</dbReference>
<evidence type="ECO:0000256" key="2">
    <source>
        <dbReference type="ARBA" id="ARBA00009639"/>
    </source>
</evidence>
<evidence type="ECO:0000256" key="1">
    <source>
        <dbReference type="ARBA" id="ARBA00004201"/>
    </source>
</evidence>
<comment type="similarity">
    <text evidence="2">Belongs to the WD repeat EDC4 family.</text>
</comment>
<dbReference type="GO" id="GO:0000932">
    <property type="term" value="C:P-body"/>
    <property type="evidence" value="ECO:0007669"/>
    <property type="project" value="UniProtKB-SubCell"/>
</dbReference>
<proteinExistence type="inferred from homology"/>